<keyword evidence="6" id="KW-0460">Magnesium</keyword>
<proteinExistence type="inferred from homology"/>
<dbReference type="InterPro" id="IPR036457">
    <property type="entry name" value="PPM-type-like_dom_sf"/>
</dbReference>
<dbReference type="SMART" id="SM00332">
    <property type="entry name" value="PP2Cc"/>
    <property type="match status" value="1"/>
</dbReference>
<evidence type="ECO:0000256" key="4">
    <source>
        <dbReference type="ARBA" id="ARBA00022723"/>
    </source>
</evidence>
<dbReference type="EC" id="3.1.3.16" evidence="3"/>
<evidence type="ECO:0000313" key="13">
    <source>
        <dbReference type="Proteomes" id="UP000268014"/>
    </source>
</evidence>
<protein>
    <recommendedName>
        <fullName evidence="3">protein-serine/threonine phosphatase</fullName>
        <ecNumber evidence="3">3.1.3.16</ecNumber>
    </recommendedName>
</protein>
<evidence type="ECO:0000259" key="11">
    <source>
        <dbReference type="PROSITE" id="PS51746"/>
    </source>
</evidence>
<keyword evidence="4" id="KW-0479">Metal-binding</keyword>
<keyword evidence="7 9" id="KW-0904">Protein phosphatase</keyword>
<dbReference type="InterPro" id="IPR000222">
    <property type="entry name" value="PP2C_BS"/>
</dbReference>
<dbReference type="Proteomes" id="UP000268014">
    <property type="component" value="Unassembled WGS sequence"/>
</dbReference>
<evidence type="ECO:0000256" key="7">
    <source>
        <dbReference type="ARBA" id="ARBA00022912"/>
    </source>
</evidence>
<reference evidence="12 13" key="2">
    <citation type="submission" date="2018-11" db="EMBL/GenBank/DDBJ databases">
        <authorList>
            <consortium name="Pathogen Informatics"/>
        </authorList>
    </citation>
    <scope>NUCLEOTIDE SEQUENCE [LARGE SCALE GENOMIC DNA]</scope>
    <source>
        <strain evidence="12 13">MHpl1</strain>
    </source>
</reference>
<dbReference type="PANTHER" id="PTHR13832:SF803">
    <property type="entry name" value="PROTEIN PHOSPHATASE 1G"/>
    <property type="match status" value="1"/>
</dbReference>
<dbReference type="EMBL" id="UZAF01018172">
    <property type="protein sequence ID" value="VDO48758.1"/>
    <property type="molecule type" value="Genomic_DNA"/>
</dbReference>
<dbReference type="STRING" id="6290.A0A158QPV7"/>
<gene>
    <name evidence="12" type="ORF">HPLM_LOCUS13340</name>
</gene>
<dbReference type="CDD" id="cd00143">
    <property type="entry name" value="PP2Cc"/>
    <property type="match status" value="1"/>
</dbReference>
<evidence type="ECO:0000256" key="10">
    <source>
        <dbReference type="SAM" id="MobiDB-lite"/>
    </source>
</evidence>
<evidence type="ECO:0000256" key="1">
    <source>
        <dbReference type="ARBA" id="ARBA00001936"/>
    </source>
</evidence>
<dbReference type="OrthoDB" id="10264738at2759"/>
<evidence type="ECO:0000256" key="9">
    <source>
        <dbReference type="RuleBase" id="RU003465"/>
    </source>
</evidence>
<feature type="region of interest" description="Disordered" evidence="10">
    <location>
        <begin position="1"/>
        <end position="20"/>
    </location>
</feature>
<dbReference type="InterPro" id="IPR001932">
    <property type="entry name" value="PPM-type_phosphatase-like_dom"/>
</dbReference>
<dbReference type="GO" id="GO:0046872">
    <property type="term" value="F:metal ion binding"/>
    <property type="evidence" value="ECO:0007669"/>
    <property type="project" value="UniProtKB-KW"/>
</dbReference>
<evidence type="ECO:0000256" key="6">
    <source>
        <dbReference type="ARBA" id="ARBA00022842"/>
    </source>
</evidence>
<dbReference type="Gene3D" id="3.60.40.10">
    <property type="entry name" value="PPM-type phosphatase domain"/>
    <property type="match status" value="1"/>
</dbReference>
<dbReference type="OMA" id="FYCANIG"/>
<accession>A0A158QPV7</accession>
<name>A0A158QPV7_HAEPC</name>
<evidence type="ECO:0000313" key="12">
    <source>
        <dbReference type="EMBL" id="VDO48758.1"/>
    </source>
</evidence>
<sequence length="380" mass="41914">MGAYLDKPVTEKESESGQGNGLTFGATCMQGWRVKQEDAHNCIIELNGDWSMFAVYDGHGGDEVSKYTAMKFPDFLKEREFWASDDLVPTLQQIFVDFDDVLRSDDVMRELKVCSEDVPDREDDCDNSSDECDRIQTIEESAMPLEEILSRYVKVTALNRMNPSRCLQTLKSLTGKVFQGVGRFSKMVFCMEVAIPGGLETPGEDSGTTACVCLMNKERIVVANAGDSRAVLCRGGTAIDLSMDHKPEDDIEKTRIINAGGFVNEDGRVNGGLNLSRAFGDHSYKKNADLPLRDQMITALPDVKIETLQPSDEFLVIACDGIWNSLNSQQVVDFIRDRLKQGKSCVDISSELCDHCLAPTTAGDGTGCDNMTVIITTITH</sequence>
<dbReference type="InterPro" id="IPR015655">
    <property type="entry name" value="PP2C"/>
</dbReference>
<dbReference type="WBParaSite" id="HPLM_0001334801-mRNA-1">
    <property type="protein sequence ID" value="HPLM_0001334801-mRNA-1"/>
    <property type="gene ID" value="HPLM_0001334801"/>
</dbReference>
<evidence type="ECO:0000256" key="8">
    <source>
        <dbReference type="ARBA" id="ARBA00023211"/>
    </source>
</evidence>
<evidence type="ECO:0000256" key="2">
    <source>
        <dbReference type="ARBA" id="ARBA00006702"/>
    </source>
</evidence>
<evidence type="ECO:0000256" key="3">
    <source>
        <dbReference type="ARBA" id="ARBA00013081"/>
    </source>
</evidence>
<dbReference type="SUPFAM" id="SSF81606">
    <property type="entry name" value="PP2C-like"/>
    <property type="match status" value="1"/>
</dbReference>
<dbReference type="GO" id="GO:0004722">
    <property type="term" value="F:protein serine/threonine phosphatase activity"/>
    <property type="evidence" value="ECO:0007669"/>
    <property type="project" value="UniProtKB-EC"/>
</dbReference>
<reference evidence="14" key="1">
    <citation type="submission" date="2016-04" db="UniProtKB">
        <authorList>
            <consortium name="WormBaseParasite"/>
        </authorList>
    </citation>
    <scope>IDENTIFICATION</scope>
</reference>
<dbReference type="PANTHER" id="PTHR13832">
    <property type="entry name" value="PROTEIN PHOSPHATASE 2C"/>
    <property type="match status" value="1"/>
</dbReference>
<organism evidence="14">
    <name type="scientific">Haemonchus placei</name>
    <name type="common">Barber's pole worm</name>
    <dbReference type="NCBI Taxonomy" id="6290"/>
    <lineage>
        <taxon>Eukaryota</taxon>
        <taxon>Metazoa</taxon>
        <taxon>Ecdysozoa</taxon>
        <taxon>Nematoda</taxon>
        <taxon>Chromadorea</taxon>
        <taxon>Rhabditida</taxon>
        <taxon>Rhabditina</taxon>
        <taxon>Rhabditomorpha</taxon>
        <taxon>Strongyloidea</taxon>
        <taxon>Trichostrongylidae</taxon>
        <taxon>Haemonchus</taxon>
    </lineage>
</organism>
<dbReference type="Pfam" id="PF00481">
    <property type="entry name" value="PP2C"/>
    <property type="match status" value="2"/>
</dbReference>
<comment type="cofactor">
    <cofactor evidence="1">
        <name>Mn(2+)</name>
        <dbReference type="ChEBI" id="CHEBI:29035"/>
    </cofactor>
</comment>
<keyword evidence="5 9" id="KW-0378">Hydrolase</keyword>
<comment type="similarity">
    <text evidence="2 9">Belongs to the PP2C family.</text>
</comment>
<feature type="domain" description="PPM-type phosphatase" evidence="11">
    <location>
        <begin position="23"/>
        <end position="378"/>
    </location>
</feature>
<dbReference type="PROSITE" id="PS01032">
    <property type="entry name" value="PPM_1"/>
    <property type="match status" value="1"/>
</dbReference>
<dbReference type="AlphaFoldDB" id="A0A158QPV7"/>
<keyword evidence="8" id="KW-0464">Manganese</keyword>
<evidence type="ECO:0000256" key="5">
    <source>
        <dbReference type="ARBA" id="ARBA00022801"/>
    </source>
</evidence>
<keyword evidence="13" id="KW-1185">Reference proteome</keyword>
<dbReference type="PROSITE" id="PS51746">
    <property type="entry name" value="PPM_2"/>
    <property type="match status" value="1"/>
</dbReference>
<evidence type="ECO:0000313" key="14">
    <source>
        <dbReference type="WBParaSite" id="HPLM_0001334801-mRNA-1"/>
    </source>
</evidence>